<sequence>MLNRKQIEQEVRKGKQLEVHLPMLLNHISSDYYAYSGMSFAMHYYNVFEMLVSGECSEGAENHILKVNDIVLNTILEEFDATKREQGIKKLDELRTSIISIMQGLTSYADCFSLYEYMLNRIEPNYKGDLEDIDVEAEVKELVSMIFADEDRLVMNEHIRSMLSQLPVRMTKNRFYDMLKESLSIYEGSEESTVEDFIYMLRSAAGIYKPDHMEEDFPQLMEAVKRLENADYQNLSESDYKELEIVLSDATSRLQVETESYYALEEAVNALYSVLLNEVYASKEAVATGNLLNGIVKEITMLLQEKQFISIPEDLVDEFSVAEGKLEQYLECVTEDEAMIDLIRKDHKDLAQALMLTHHLECLVLSQSLVSNSLFIDLDKQWNGKTVDKSFLEKRWCELVDEFSNVLSEGNKLMNRARIAATLREMPVLFSNTTEVRDYMRNSLASCRDVAERVASVSLLKQLLD</sequence>
<gene>
    <name evidence="1" type="ORF">DHW61_17220</name>
</gene>
<evidence type="ECO:0000313" key="1">
    <source>
        <dbReference type="EMBL" id="HCL04122.1"/>
    </source>
</evidence>
<dbReference type="Proteomes" id="UP000262969">
    <property type="component" value="Unassembled WGS sequence"/>
</dbReference>
<name>A0A3D2XAG9_9FIRM</name>
<dbReference type="AlphaFoldDB" id="A0A3D2XAG9"/>
<reference evidence="1 2" key="1">
    <citation type="journal article" date="2018" name="Nat. Biotechnol.">
        <title>A standardized bacterial taxonomy based on genome phylogeny substantially revises the tree of life.</title>
        <authorList>
            <person name="Parks D.H."/>
            <person name="Chuvochina M."/>
            <person name="Waite D.W."/>
            <person name="Rinke C."/>
            <person name="Skarshewski A."/>
            <person name="Chaumeil P.A."/>
            <person name="Hugenholtz P."/>
        </authorList>
    </citation>
    <scope>NUCLEOTIDE SEQUENCE [LARGE SCALE GENOMIC DNA]</scope>
    <source>
        <strain evidence="1">UBA11728</strain>
    </source>
</reference>
<evidence type="ECO:0000313" key="2">
    <source>
        <dbReference type="Proteomes" id="UP000262969"/>
    </source>
</evidence>
<organism evidence="1 2">
    <name type="scientific">Lachnoclostridium phytofermentans</name>
    <dbReference type="NCBI Taxonomy" id="66219"/>
    <lineage>
        <taxon>Bacteria</taxon>
        <taxon>Bacillati</taxon>
        <taxon>Bacillota</taxon>
        <taxon>Clostridia</taxon>
        <taxon>Lachnospirales</taxon>
        <taxon>Lachnospiraceae</taxon>
    </lineage>
</organism>
<protein>
    <submittedName>
        <fullName evidence="1">Uncharacterized protein</fullName>
    </submittedName>
</protein>
<proteinExistence type="predicted"/>
<dbReference type="EMBL" id="DPVV01000562">
    <property type="protein sequence ID" value="HCL04122.1"/>
    <property type="molecule type" value="Genomic_DNA"/>
</dbReference>
<comment type="caution">
    <text evidence="1">The sequence shown here is derived from an EMBL/GenBank/DDBJ whole genome shotgun (WGS) entry which is preliminary data.</text>
</comment>
<accession>A0A3D2XAG9</accession>